<dbReference type="PIRSF" id="PIRSF000498">
    <property type="entry name" value="Riboflavin_syn_A"/>
    <property type="match status" value="1"/>
</dbReference>
<dbReference type="GO" id="GO:0004746">
    <property type="term" value="F:riboflavin synthase activity"/>
    <property type="evidence" value="ECO:0007669"/>
    <property type="project" value="UniProtKB-EC"/>
</dbReference>
<dbReference type="InterPro" id="IPR026017">
    <property type="entry name" value="Lumazine-bd_dom"/>
</dbReference>
<dbReference type="SUPFAM" id="SSF63380">
    <property type="entry name" value="Riboflavin synthase domain-like"/>
    <property type="match status" value="2"/>
</dbReference>
<dbReference type="RefSeq" id="WP_190426757.1">
    <property type="nucleotide sequence ID" value="NZ_JAMPKK010000020.1"/>
</dbReference>
<evidence type="ECO:0000256" key="2">
    <source>
        <dbReference type="ARBA" id="ARBA00002803"/>
    </source>
</evidence>
<evidence type="ECO:0000256" key="6">
    <source>
        <dbReference type="ARBA" id="ARBA00022619"/>
    </source>
</evidence>
<dbReference type="PANTHER" id="PTHR21098:SF12">
    <property type="entry name" value="RIBOFLAVIN SYNTHASE"/>
    <property type="match status" value="1"/>
</dbReference>
<comment type="caution">
    <text evidence="12">The sequence shown here is derived from an EMBL/GenBank/DDBJ whole genome shotgun (WGS) entry which is preliminary data.</text>
</comment>
<evidence type="ECO:0000256" key="7">
    <source>
        <dbReference type="ARBA" id="ARBA00022679"/>
    </source>
</evidence>
<evidence type="ECO:0000313" key="13">
    <source>
        <dbReference type="Proteomes" id="UP001442494"/>
    </source>
</evidence>
<accession>A0ABV0JPM4</accession>
<evidence type="ECO:0000256" key="8">
    <source>
        <dbReference type="ARBA" id="ARBA00022737"/>
    </source>
</evidence>
<dbReference type="NCBIfam" id="NF006767">
    <property type="entry name" value="PRK09289.1"/>
    <property type="match status" value="1"/>
</dbReference>
<comment type="catalytic activity">
    <reaction evidence="1">
        <text>2 6,7-dimethyl-8-(1-D-ribityl)lumazine + H(+) = 5-amino-6-(D-ribitylamino)uracil + riboflavin</text>
        <dbReference type="Rhea" id="RHEA:20772"/>
        <dbReference type="ChEBI" id="CHEBI:15378"/>
        <dbReference type="ChEBI" id="CHEBI:15934"/>
        <dbReference type="ChEBI" id="CHEBI:57986"/>
        <dbReference type="ChEBI" id="CHEBI:58201"/>
        <dbReference type="EC" id="2.5.1.9"/>
    </reaction>
</comment>
<dbReference type="InterPro" id="IPR017938">
    <property type="entry name" value="Riboflavin_synthase-like_b-brl"/>
</dbReference>
<dbReference type="InterPro" id="IPR001783">
    <property type="entry name" value="Lumazine-bd"/>
</dbReference>
<evidence type="ECO:0000256" key="1">
    <source>
        <dbReference type="ARBA" id="ARBA00000968"/>
    </source>
</evidence>
<evidence type="ECO:0000256" key="5">
    <source>
        <dbReference type="ARBA" id="ARBA00013950"/>
    </source>
</evidence>
<dbReference type="Pfam" id="PF00677">
    <property type="entry name" value="Lum_binding"/>
    <property type="match status" value="2"/>
</dbReference>
<comment type="pathway">
    <text evidence="3">Cofactor biosynthesis; riboflavin biosynthesis; riboflavin from 2-hydroxy-3-oxobutyl phosphate and 5-amino-6-(D-ribitylamino)uracil: step 2/2.</text>
</comment>
<dbReference type="CDD" id="cd00402">
    <property type="entry name" value="Riboflavin_synthase_like"/>
    <property type="match status" value="1"/>
</dbReference>
<dbReference type="Proteomes" id="UP001442494">
    <property type="component" value="Unassembled WGS sequence"/>
</dbReference>
<proteinExistence type="predicted"/>
<evidence type="ECO:0000313" key="12">
    <source>
        <dbReference type="EMBL" id="MEP0865044.1"/>
    </source>
</evidence>
<sequence length="228" mass="24151">MFTGLIQALGTIYPLGEDRFELSALGDASQMILPTLAIGDSVAVDGVCLTVEEILPEGFVAAASPETLKRTTLGQRQQAAAYVNLETSLRVGSKLGGHFVTGHVDGIGYLKESLQTSNSWEMRFAAPAGVARYIIPKGSIAVNGVSLTVADCDQAGSWFTVAVIPHSYAETNLAYLQTGGLVNLEADILGKYVEKFLHSPAIAVEEETPATVGLHNITPSFLAEHGYL</sequence>
<organism evidence="12 13">
    <name type="scientific">Funiculus sociatus GB2-A5</name>
    <dbReference type="NCBI Taxonomy" id="2933946"/>
    <lineage>
        <taxon>Bacteria</taxon>
        <taxon>Bacillati</taxon>
        <taxon>Cyanobacteriota</taxon>
        <taxon>Cyanophyceae</taxon>
        <taxon>Coleofasciculales</taxon>
        <taxon>Coleofasciculaceae</taxon>
        <taxon>Funiculus</taxon>
    </lineage>
</organism>
<keyword evidence="7 12" id="KW-0808">Transferase</keyword>
<dbReference type="Gene3D" id="2.40.30.20">
    <property type="match status" value="2"/>
</dbReference>
<feature type="repeat" description="Lumazine-binding" evidence="10">
    <location>
        <begin position="1"/>
        <end position="98"/>
    </location>
</feature>
<keyword evidence="13" id="KW-1185">Reference proteome</keyword>
<dbReference type="InterPro" id="IPR023366">
    <property type="entry name" value="ATP_synth_asu-like_sf"/>
</dbReference>
<evidence type="ECO:0000256" key="10">
    <source>
        <dbReference type="PROSITE-ProRule" id="PRU00524"/>
    </source>
</evidence>
<evidence type="ECO:0000259" key="11">
    <source>
        <dbReference type="PROSITE" id="PS51177"/>
    </source>
</evidence>
<keyword evidence="8" id="KW-0677">Repeat</keyword>
<feature type="domain" description="Lumazine-binding" evidence="11">
    <location>
        <begin position="1"/>
        <end position="98"/>
    </location>
</feature>
<dbReference type="PANTHER" id="PTHR21098">
    <property type="entry name" value="RIBOFLAVIN SYNTHASE ALPHA CHAIN"/>
    <property type="match status" value="1"/>
</dbReference>
<comment type="function">
    <text evidence="2">Catalyzes the dismutation of two molecules of 6,7-dimethyl-8-ribityllumazine, resulting in the formation of riboflavin and 5-amino-6-(D-ribitylamino)uracil.</text>
</comment>
<name>A0ABV0JPM4_9CYAN</name>
<dbReference type="PROSITE" id="PS51177">
    <property type="entry name" value="LUMAZINE_BIND"/>
    <property type="match status" value="2"/>
</dbReference>
<evidence type="ECO:0000256" key="4">
    <source>
        <dbReference type="ARBA" id="ARBA00012827"/>
    </source>
</evidence>
<gene>
    <name evidence="12" type="ORF">NDI37_11250</name>
</gene>
<evidence type="ECO:0000256" key="3">
    <source>
        <dbReference type="ARBA" id="ARBA00004887"/>
    </source>
</evidence>
<evidence type="ECO:0000256" key="9">
    <source>
        <dbReference type="NCBIfam" id="TIGR00187"/>
    </source>
</evidence>
<dbReference type="EMBL" id="JAMPKK010000020">
    <property type="protein sequence ID" value="MEP0865044.1"/>
    <property type="molecule type" value="Genomic_DNA"/>
</dbReference>
<reference evidence="12 13" key="1">
    <citation type="submission" date="2022-04" db="EMBL/GenBank/DDBJ databases">
        <title>Positive selection, recombination, and allopatry shape intraspecific diversity of widespread and dominant cyanobacteria.</title>
        <authorList>
            <person name="Wei J."/>
            <person name="Shu W."/>
            <person name="Hu C."/>
        </authorList>
    </citation>
    <scope>NUCLEOTIDE SEQUENCE [LARGE SCALE GENOMIC DNA]</scope>
    <source>
        <strain evidence="12 13">GB2-A5</strain>
    </source>
</reference>
<feature type="repeat" description="Lumazine-binding" evidence="10">
    <location>
        <begin position="99"/>
        <end position="197"/>
    </location>
</feature>
<keyword evidence="6" id="KW-0686">Riboflavin biosynthesis</keyword>
<dbReference type="EC" id="2.5.1.9" evidence="4 9"/>
<dbReference type="NCBIfam" id="TIGR00187">
    <property type="entry name" value="ribE"/>
    <property type="match status" value="1"/>
</dbReference>
<feature type="domain" description="Lumazine-binding" evidence="11">
    <location>
        <begin position="99"/>
        <end position="197"/>
    </location>
</feature>
<protein>
    <recommendedName>
        <fullName evidence="5 9">Riboflavin synthase</fullName>
        <ecNumber evidence="4 9">2.5.1.9</ecNumber>
    </recommendedName>
</protein>